<accession>A0A4Z2DSD9</accession>
<dbReference type="GO" id="GO:0001725">
    <property type="term" value="C:stress fiber"/>
    <property type="evidence" value="ECO:0007669"/>
    <property type="project" value="TreeGrafter"/>
</dbReference>
<evidence type="ECO:0000256" key="2">
    <source>
        <dbReference type="ARBA" id="ARBA00022490"/>
    </source>
</evidence>
<dbReference type="InterPro" id="IPR001781">
    <property type="entry name" value="Znf_LIM"/>
</dbReference>
<organism evidence="10 11">
    <name type="scientific">Schistosoma japonicum</name>
    <name type="common">Blood fluke</name>
    <dbReference type="NCBI Taxonomy" id="6182"/>
    <lineage>
        <taxon>Eukaryota</taxon>
        <taxon>Metazoa</taxon>
        <taxon>Spiralia</taxon>
        <taxon>Lophotrochozoa</taxon>
        <taxon>Platyhelminthes</taxon>
        <taxon>Trematoda</taxon>
        <taxon>Digenea</taxon>
        <taxon>Strigeidida</taxon>
        <taxon>Schistosomatoidea</taxon>
        <taxon>Schistosomatidae</taxon>
        <taxon>Schistosoma</taxon>
    </lineage>
</organism>
<dbReference type="GO" id="GO:0031941">
    <property type="term" value="C:filamentous actin"/>
    <property type="evidence" value="ECO:0007669"/>
    <property type="project" value="TreeGrafter"/>
</dbReference>
<dbReference type="AlphaFoldDB" id="A0A4Z2DSD9"/>
<evidence type="ECO:0000256" key="5">
    <source>
        <dbReference type="ARBA" id="ARBA00023038"/>
    </source>
</evidence>
<name>A0A4Z2DSD9_SCHJA</name>
<evidence type="ECO:0000256" key="3">
    <source>
        <dbReference type="ARBA" id="ARBA00022723"/>
    </source>
</evidence>
<dbReference type="EMBL" id="SKCS01000051">
    <property type="protein sequence ID" value="TNN19317.1"/>
    <property type="molecule type" value="Genomic_DNA"/>
</dbReference>
<dbReference type="SUPFAM" id="SSF57716">
    <property type="entry name" value="Glucocorticoid receptor-like (DNA-binding domain)"/>
    <property type="match status" value="1"/>
</dbReference>
<feature type="region of interest" description="Disordered" evidence="7">
    <location>
        <begin position="222"/>
        <end position="246"/>
    </location>
</feature>
<dbReference type="GO" id="GO:0061061">
    <property type="term" value="P:muscle structure development"/>
    <property type="evidence" value="ECO:0007669"/>
    <property type="project" value="TreeGrafter"/>
</dbReference>
<dbReference type="Gene3D" id="2.10.110.10">
    <property type="entry name" value="Cysteine Rich Protein"/>
    <property type="match status" value="1"/>
</dbReference>
<dbReference type="SMART" id="SM00228">
    <property type="entry name" value="PDZ"/>
    <property type="match status" value="1"/>
</dbReference>
<dbReference type="STRING" id="6182.A0A4Z2DSD9"/>
<dbReference type="Proteomes" id="UP000311919">
    <property type="component" value="Unassembled WGS sequence"/>
</dbReference>
<sequence length="322" mass="35895">MASQLCSIRLVRQDTSIPWGFRLEGGTDFGHSIMIQHVNPGSIADYSGLRAGDHVIRINQSETKFMRHEDAKMEIIRSSNDLELYVQRGEILNSYTHQNNLSSSPMHTLSRSPKPISPQPMNKQTIWQPKVVSSIQMSPNHNQQQHEYGTHVSLEATQNNEDLSIGVKHNISPLPFGQSPPAPGENFLAKVGEGRYRKISHSSYNSPMGLYNQKNRNQTFERTLSSASSTGNQYDNSTPQQVSPTSPPSMYCGSCGGFIRGVFVKVQGRVPMHPECLKCCKCGIGLRNIGYFYIKEQLYCETHAKQAAPPPQPGMKAVVVYK</sequence>
<evidence type="ECO:0000259" key="8">
    <source>
        <dbReference type="PROSITE" id="PS50023"/>
    </source>
</evidence>
<protein>
    <submittedName>
        <fullName evidence="10">PDZ and LIM domain protein</fullName>
    </submittedName>
</protein>
<dbReference type="CDD" id="cd09360">
    <property type="entry name" value="LIM_ALP_like"/>
    <property type="match status" value="1"/>
</dbReference>
<evidence type="ECO:0000259" key="9">
    <source>
        <dbReference type="PROSITE" id="PS50106"/>
    </source>
</evidence>
<keyword evidence="2" id="KW-0963">Cytoplasm</keyword>
<evidence type="ECO:0000313" key="11">
    <source>
        <dbReference type="Proteomes" id="UP000311919"/>
    </source>
</evidence>
<dbReference type="InterPro" id="IPR050604">
    <property type="entry name" value="PDZ-LIM_domain"/>
</dbReference>
<evidence type="ECO:0000256" key="7">
    <source>
        <dbReference type="SAM" id="MobiDB-lite"/>
    </source>
</evidence>
<reference evidence="10 11" key="1">
    <citation type="submission" date="2019-03" db="EMBL/GenBank/DDBJ databases">
        <title>An improved genome assembly of the fluke Schistosoma japonicum.</title>
        <authorList>
            <person name="Hu W."/>
            <person name="Luo F."/>
            <person name="Yin M."/>
            <person name="Mo X."/>
            <person name="Sun C."/>
            <person name="Wu Q."/>
            <person name="Zhu B."/>
            <person name="Xiang M."/>
            <person name="Wang J."/>
            <person name="Wang Y."/>
            <person name="Zhang T."/>
            <person name="Xu B."/>
            <person name="Zheng H."/>
            <person name="Feng Z."/>
        </authorList>
    </citation>
    <scope>NUCLEOTIDE SEQUENCE [LARGE SCALE GENOMIC DNA]</scope>
    <source>
        <strain evidence="10">HuSjv2</strain>
        <tissue evidence="10">Worms</tissue>
    </source>
</reference>
<dbReference type="PANTHER" id="PTHR24214:SF38">
    <property type="entry name" value="PDZ AND LIM DOMAIN PROTEIN ZASP-RELATED"/>
    <property type="match status" value="1"/>
</dbReference>
<evidence type="ECO:0000313" key="10">
    <source>
        <dbReference type="EMBL" id="TNN19317.1"/>
    </source>
</evidence>
<dbReference type="Pfam" id="PF00412">
    <property type="entry name" value="LIM"/>
    <property type="match status" value="1"/>
</dbReference>
<comment type="subcellular location">
    <subcellularLocation>
        <location evidence="1">Cytoplasm</location>
    </subcellularLocation>
</comment>
<dbReference type="GO" id="GO:0046872">
    <property type="term" value="F:metal ion binding"/>
    <property type="evidence" value="ECO:0007669"/>
    <property type="project" value="UniProtKB-KW"/>
</dbReference>
<dbReference type="Pfam" id="PF00595">
    <property type="entry name" value="PDZ"/>
    <property type="match status" value="1"/>
</dbReference>
<dbReference type="Gene3D" id="2.30.42.10">
    <property type="match status" value="1"/>
</dbReference>
<dbReference type="GO" id="GO:0003779">
    <property type="term" value="F:actin binding"/>
    <property type="evidence" value="ECO:0007669"/>
    <property type="project" value="TreeGrafter"/>
</dbReference>
<keyword evidence="3 6" id="KW-0479">Metal-binding</keyword>
<dbReference type="FunFam" id="2.30.42.10:FF:000055">
    <property type="entry name" value="PDZ and LIM domain protein 3"/>
    <property type="match status" value="1"/>
</dbReference>
<dbReference type="GO" id="GO:0030018">
    <property type="term" value="C:Z disc"/>
    <property type="evidence" value="ECO:0007669"/>
    <property type="project" value="TreeGrafter"/>
</dbReference>
<dbReference type="GO" id="GO:0030036">
    <property type="term" value="P:actin cytoskeleton organization"/>
    <property type="evidence" value="ECO:0007669"/>
    <property type="project" value="TreeGrafter"/>
</dbReference>
<dbReference type="PROSITE" id="PS50106">
    <property type="entry name" value="PDZ"/>
    <property type="match status" value="1"/>
</dbReference>
<dbReference type="SMART" id="SM00132">
    <property type="entry name" value="LIM"/>
    <property type="match status" value="1"/>
</dbReference>
<evidence type="ECO:0000256" key="1">
    <source>
        <dbReference type="ARBA" id="ARBA00004496"/>
    </source>
</evidence>
<evidence type="ECO:0000256" key="6">
    <source>
        <dbReference type="PROSITE-ProRule" id="PRU00125"/>
    </source>
</evidence>
<feature type="domain" description="PDZ" evidence="9">
    <location>
        <begin position="7"/>
        <end position="90"/>
    </location>
</feature>
<dbReference type="PANTHER" id="PTHR24214">
    <property type="entry name" value="PDZ AND LIM DOMAIN PROTEIN ZASP"/>
    <property type="match status" value="1"/>
</dbReference>
<dbReference type="CDD" id="cd23068">
    <property type="entry name" value="PDZ_ZASP52-like"/>
    <property type="match status" value="1"/>
</dbReference>
<keyword evidence="11" id="KW-1185">Reference proteome</keyword>
<dbReference type="InterPro" id="IPR001478">
    <property type="entry name" value="PDZ"/>
</dbReference>
<dbReference type="GO" id="GO:0051371">
    <property type="term" value="F:muscle alpha-actinin binding"/>
    <property type="evidence" value="ECO:0007669"/>
    <property type="project" value="TreeGrafter"/>
</dbReference>
<dbReference type="InterPro" id="IPR036034">
    <property type="entry name" value="PDZ_sf"/>
</dbReference>
<gene>
    <name evidence="10" type="ORF">EWB00_009050</name>
</gene>
<proteinExistence type="predicted"/>
<feature type="compositionally biased region" description="Polar residues" evidence="7">
    <location>
        <begin position="222"/>
        <end position="236"/>
    </location>
</feature>
<feature type="region of interest" description="Disordered" evidence="7">
    <location>
        <begin position="98"/>
        <end position="119"/>
    </location>
</feature>
<feature type="compositionally biased region" description="Polar residues" evidence="7">
    <location>
        <begin position="98"/>
        <end position="111"/>
    </location>
</feature>
<dbReference type="SUPFAM" id="SSF50156">
    <property type="entry name" value="PDZ domain-like"/>
    <property type="match status" value="1"/>
</dbReference>
<evidence type="ECO:0000256" key="4">
    <source>
        <dbReference type="ARBA" id="ARBA00022833"/>
    </source>
</evidence>
<keyword evidence="4 6" id="KW-0862">Zinc</keyword>
<dbReference type="PROSITE" id="PS50023">
    <property type="entry name" value="LIM_DOMAIN_2"/>
    <property type="match status" value="1"/>
</dbReference>
<keyword evidence="5 6" id="KW-0440">LIM domain</keyword>
<dbReference type="OrthoDB" id="1293114at2759"/>
<dbReference type="GO" id="GO:0005912">
    <property type="term" value="C:adherens junction"/>
    <property type="evidence" value="ECO:0007669"/>
    <property type="project" value="TreeGrafter"/>
</dbReference>
<comment type="caution">
    <text evidence="10">The sequence shown here is derived from an EMBL/GenBank/DDBJ whole genome shotgun (WGS) entry which is preliminary data.</text>
</comment>
<feature type="domain" description="LIM zinc-binding" evidence="8">
    <location>
        <begin position="250"/>
        <end position="310"/>
    </location>
</feature>